<accession>A0A6H1ZIT9</accession>
<dbReference type="EMBL" id="MT144041">
    <property type="protein sequence ID" value="QJA47392.1"/>
    <property type="molecule type" value="Genomic_DNA"/>
</dbReference>
<proteinExistence type="predicted"/>
<evidence type="ECO:0000313" key="4">
    <source>
        <dbReference type="EMBL" id="QJA83102.1"/>
    </source>
</evidence>
<organism evidence="2">
    <name type="scientific">viral metagenome</name>
    <dbReference type="NCBI Taxonomy" id="1070528"/>
    <lineage>
        <taxon>unclassified sequences</taxon>
        <taxon>metagenomes</taxon>
        <taxon>organismal metagenomes</taxon>
    </lineage>
</organism>
<gene>
    <name evidence="4" type="ORF">MM415A00315_0027</name>
    <name evidence="3" type="ORF">MM415B00552_0019</name>
    <name evidence="2" type="ORF">TM448A00662_0014</name>
</gene>
<evidence type="ECO:0000313" key="3">
    <source>
        <dbReference type="EMBL" id="QJA64029.1"/>
    </source>
</evidence>
<evidence type="ECO:0000259" key="1">
    <source>
        <dbReference type="Pfam" id="PF18857"/>
    </source>
</evidence>
<sequence>MTLAYKPIPSKIKSVIEGYGLKSLLTPPAEKKVPGDKIYSSEEAKELGLDIAKNWRVKIGYTEDMTPEIKSFYSPEGKWWSPDEIFTLESGEWITKPEYEASQKEYESYLERQRVYQEELGLLEPFKTEGDKYDVSAALKGGVSEDILTKYFGEDILKRPAVAEISTDRIQQLLGQIYPEEELLASTDTILNWLAESDNNIQQFLGDIQEAGRTPETEELVKILFPDATEVELDNLFGVTLATPEERITEWWTLDYWKQNFLIPYGGEDLAGKAAASFVAGIGDTLNTAGGAARWLGYEDVGTTLSSIGVNLQNVAPPTDFDEFQFADLADPEYWATKITRAIPFTLSLLPLAVGGYTGGAAVATSMGLGTIGKAILGGLAGAALSRPMESALEAGQQYDDAIARGKTEKEAKEEANEVFRNNMTLAGADAWEIAIALAPTPKWVPTALVKSGLVRTVRIGGKMVIVGLSEGGEELYQDMIQRHARGEEWQLDPISKEVFAIGAVMGVGMGLGGDVISSVINKSKPALPSELSKRFDSFVGDFKAQGFSQAEAEIRALDKIVQVPEAKEIVIDKIKEVKEEQLKLELPETEISKPRIEVRKPIKEVPTEIITPRNAVRRVAEKVQFEQPKTGLIEKAKQSWHSFQTKMVDDLYALKKFTQVAQKGGVELSVEENPYIQARLSKGISSKATTFLEQGTFGKKFWKVKGKKAVPNYTGESLENILQEVKDNWQDFSTYLVSRRAVELNAREIKTGISIEEAQAAINELERKHKNFSNLADRVYKYQDNLLVYAREMGLISEDLLGKLRKYGNYVPFYRVFNELQAKGFMGKKMADIASPIKRIKGSEREIINPLESIVKNTYVIISAADRNNVGIMMANLVDQNPELVDLFERVNTPIARVARVNAKELGVEVEGLSDEDTEQIVDIFRPSFFVRGDEVTVLIDGKKKYYRIDPDLRDALLNLDRESMGMLGKILSLPAKWLRAGATLSPDFMIRNPARDQMTSFVYSNYGFLPGIDFLRGIAGLISKDADYQLFRTSGAEHSMLVSMDREYLQKTFKEVVRGKKFTSYIKHPLELFQIVSELGEKATRLGEFKRGLARGVTPQEAGYSARNVSLDFAQAGTSAHALNRIIAFFNANIRGWAKMMSSFKEHPIRTSAKVFMGITLPSILLYYANRDDPRWKEIPQWQKDLFWIVMTDDNIFRIPKPFELGIIFGSIPERFLEWLDNQNPDMMKDVLLNVAEAGSPGFIPTAILPIIENMTNYSFFRGRAIVPASREKMPPELQYTDYTGEVSRKLGELLKYPPAKIENLIYGWTGGLGRYATDILGAILKGTGISPSIPEPSPTLADIPVIKAFVVRNPYGSSGETVDRFYKTLEKYEEGEKYLKEMLELNNQQKFEEYKSKHPELLFFYEFPEDPEKEGVFYSASARYLRRVARDLSGLGKKQDEVYNSMTLTPAEKRKLVDEIDKLKTEISRRALDLFIGGEPQILQFQLSEAENRLGELIDDVPILSLDEPNTYDMRKLSADYNNLLEAVKIKDIEGMKNIPKTAFAWLEKEESEKIQLSFVNTPIYKIDTDKELNLLTKRQRELFLEYNSLSDKDKDAFLKKHPELEVNPREEWLIANPIDNARLAVWGQAKIMTREAYNEAKRLIKALDIPDSAMPDFSLPPEGSIENYFEYQDIVAEFSANSWEAQLLMAQDNDLREWLDREPIETPIPALELQVKHRDLFDLVDSYGDKDSPNYILDDKEREEAIKKLKADNPDWVDDIRRIEAIESNGQDFAEKWVERGQKVDEFSAGSSEAMVWLLDNPDVHKWALEQELLTDDGSDWNEPVLRINAKWRKEDEEYDALKTTEEREAYLAKNELYRLDRRRRDAYNLEGIQGEKFTEGQIENYVQYYELETRGYRQERYLIDNPEFAEIWSKITGNKLPDPDKIPLSQYDDLLEKANPTKDDERRMDAYKLFVPKSWKDAKLPVPSNKNIQGYVKEYVEYYSMEIKGYDQERWLQEHQDYYNNVWLKILGYQEIDFDKIPSERFEQTYNNTYLNLDKGAARYNFRLENPWFDEEGVKLGKWKPAEAKEVKEEVPTKAEAELSNIQILQDKYGFSEEQARSLIGTTDPGFVYIPEKKMIRTIDELASLIERLLAKWDVATVYQEIIDTAYFQKYQ</sequence>
<name>A0A6H1ZIT9_9ZZZZ</name>
<evidence type="ECO:0000313" key="2">
    <source>
        <dbReference type="EMBL" id="QJA47392.1"/>
    </source>
</evidence>
<dbReference type="Pfam" id="PF18857">
    <property type="entry name" value="LPD38"/>
    <property type="match status" value="1"/>
</dbReference>
<dbReference type="EMBL" id="MT142503">
    <property type="protein sequence ID" value="QJA83102.1"/>
    <property type="molecule type" value="Genomic_DNA"/>
</dbReference>
<reference evidence="2" key="1">
    <citation type="submission" date="2020-03" db="EMBL/GenBank/DDBJ databases">
        <title>The deep terrestrial virosphere.</title>
        <authorList>
            <person name="Holmfeldt K."/>
            <person name="Nilsson E."/>
            <person name="Simone D."/>
            <person name="Lopez-Fernandez M."/>
            <person name="Wu X."/>
            <person name="de Brujin I."/>
            <person name="Lundin D."/>
            <person name="Andersson A."/>
            <person name="Bertilsson S."/>
            <person name="Dopson M."/>
        </authorList>
    </citation>
    <scope>NUCLEOTIDE SEQUENCE</scope>
    <source>
        <strain evidence="4">MM415A00315</strain>
        <strain evidence="3">MM415B00552</strain>
        <strain evidence="2">TM448A00662</strain>
    </source>
</reference>
<feature type="domain" description="Large polyvalent protein associated" evidence="1">
    <location>
        <begin position="1175"/>
        <end position="1348"/>
    </location>
</feature>
<dbReference type="InterPro" id="IPR040561">
    <property type="entry name" value="LPD38"/>
</dbReference>
<dbReference type="EMBL" id="MT141511">
    <property type="protein sequence ID" value="QJA64029.1"/>
    <property type="molecule type" value="Genomic_DNA"/>
</dbReference>
<protein>
    <recommendedName>
        <fullName evidence="1">Large polyvalent protein associated domain-containing protein</fullName>
    </recommendedName>
</protein>